<dbReference type="InterPro" id="IPR052592">
    <property type="entry name" value="LRR-RLK"/>
</dbReference>
<name>A0A0D3L0J4_EMIH1</name>
<feature type="region of interest" description="Disordered" evidence="1">
    <location>
        <begin position="193"/>
        <end position="213"/>
    </location>
</feature>
<organism evidence="3 4">
    <name type="scientific">Emiliania huxleyi (strain CCMP1516)</name>
    <dbReference type="NCBI Taxonomy" id="280463"/>
    <lineage>
        <taxon>Eukaryota</taxon>
        <taxon>Haptista</taxon>
        <taxon>Haptophyta</taxon>
        <taxon>Prymnesiophyceae</taxon>
        <taxon>Isochrysidales</taxon>
        <taxon>Noelaerhabdaceae</taxon>
        <taxon>Emiliania</taxon>
    </lineage>
</organism>
<dbReference type="SUPFAM" id="SSF52058">
    <property type="entry name" value="L domain-like"/>
    <property type="match status" value="1"/>
</dbReference>
<dbReference type="PaxDb" id="2903-EOD41529"/>
<keyword evidence="2" id="KW-0732">Signal</keyword>
<accession>A0A0D3L0J4</accession>
<dbReference type="InterPro" id="IPR032675">
    <property type="entry name" value="LRR_dom_sf"/>
</dbReference>
<dbReference type="KEGG" id="ehx:EMIHUDRAFT_193865"/>
<dbReference type="PANTHER" id="PTHR48054">
    <property type="entry name" value="RECEPTOR KINASE-LIKE PROTEIN XA21"/>
    <property type="match status" value="1"/>
</dbReference>
<reference evidence="4" key="1">
    <citation type="journal article" date="2013" name="Nature">
        <title>Pan genome of the phytoplankton Emiliania underpins its global distribution.</title>
        <authorList>
            <person name="Read B.A."/>
            <person name="Kegel J."/>
            <person name="Klute M.J."/>
            <person name="Kuo A."/>
            <person name="Lefebvre S.C."/>
            <person name="Maumus F."/>
            <person name="Mayer C."/>
            <person name="Miller J."/>
            <person name="Monier A."/>
            <person name="Salamov A."/>
            <person name="Young J."/>
            <person name="Aguilar M."/>
            <person name="Claverie J.M."/>
            <person name="Frickenhaus S."/>
            <person name="Gonzalez K."/>
            <person name="Herman E.K."/>
            <person name="Lin Y.C."/>
            <person name="Napier J."/>
            <person name="Ogata H."/>
            <person name="Sarno A.F."/>
            <person name="Shmutz J."/>
            <person name="Schroeder D."/>
            <person name="de Vargas C."/>
            <person name="Verret F."/>
            <person name="von Dassow P."/>
            <person name="Valentin K."/>
            <person name="Van de Peer Y."/>
            <person name="Wheeler G."/>
            <person name="Dacks J.B."/>
            <person name="Delwiche C.F."/>
            <person name="Dyhrman S.T."/>
            <person name="Glockner G."/>
            <person name="John U."/>
            <person name="Richards T."/>
            <person name="Worden A.Z."/>
            <person name="Zhang X."/>
            <person name="Grigoriev I.V."/>
            <person name="Allen A.E."/>
            <person name="Bidle K."/>
            <person name="Borodovsky M."/>
            <person name="Bowler C."/>
            <person name="Brownlee C."/>
            <person name="Cock J.M."/>
            <person name="Elias M."/>
            <person name="Gladyshev V.N."/>
            <person name="Groth M."/>
            <person name="Guda C."/>
            <person name="Hadaegh A."/>
            <person name="Iglesias-Rodriguez M.D."/>
            <person name="Jenkins J."/>
            <person name="Jones B.M."/>
            <person name="Lawson T."/>
            <person name="Leese F."/>
            <person name="Lindquist E."/>
            <person name="Lobanov A."/>
            <person name="Lomsadze A."/>
            <person name="Malik S.B."/>
            <person name="Marsh M.E."/>
            <person name="Mackinder L."/>
            <person name="Mock T."/>
            <person name="Mueller-Roeber B."/>
            <person name="Pagarete A."/>
            <person name="Parker M."/>
            <person name="Probert I."/>
            <person name="Quesneville H."/>
            <person name="Raines C."/>
            <person name="Rensing S.A."/>
            <person name="Riano-Pachon D.M."/>
            <person name="Richier S."/>
            <person name="Rokitta S."/>
            <person name="Shiraiwa Y."/>
            <person name="Soanes D.M."/>
            <person name="van der Giezen M."/>
            <person name="Wahlund T.M."/>
            <person name="Williams B."/>
            <person name="Wilson W."/>
            <person name="Wolfe G."/>
            <person name="Wurch L.L."/>
        </authorList>
    </citation>
    <scope>NUCLEOTIDE SEQUENCE</scope>
</reference>
<keyword evidence="4" id="KW-1185">Reference proteome</keyword>
<dbReference type="AlphaFoldDB" id="A0A0D3L0J4"/>
<evidence type="ECO:0008006" key="5">
    <source>
        <dbReference type="Google" id="ProtNLM"/>
    </source>
</evidence>
<reference evidence="3" key="2">
    <citation type="submission" date="2024-10" db="UniProtKB">
        <authorList>
            <consortium name="EnsemblProtists"/>
        </authorList>
    </citation>
    <scope>IDENTIFICATION</scope>
</reference>
<dbReference type="RefSeq" id="XP_005793958.1">
    <property type="nucleotide sequence ID" value="XM_005793901.1"/>
</dbReference>
<evidence type="ECO:0000313" key="3">
    <source>
        <dbReference type="EnsemblProtists" id="EOD41529"/>
    </source>
</evidence>
<dbReference type="Gene3D" id="3.80.10.10">
    <property type="entry name" value="Ribonuclease Inhibitor"/>
    <property type="match status" value="1"/>
</dbReference>
<dbReference type="GeneID" id="17286799"/>
<protein>
    <recommendedName>
        <fullName evidence="5">Leucine-rich repeat-containing N-terminal plant-type domain-containing protein</fullName>
    </recommendedName>
</protein>
<dbReference type="Proteomes" id="UP000013827">
    <property type="component" value="Unassembled WGS sequence"/>
</dbReference>
<feature type="compositionally biased region" description="Basic and acidic residues" evidence="1">
    <location>
        <begin position="278"/>
        <end position="296"/>
    </location>
</feature>
<sequence>MLAAGLLVMVARGQPASSCEIALSACYFSMGGQGWKKYVVGDELASFKQHGGRSWLNPTIPCCEKEFVSCEEGEISQIEWGSIRGLRGTLPAQLGLLTSLKEIDVERTAVSGTLPVALASAASGLRRLKIKQTNITGTLPPSLFLSGTLEELSAKQACALQVLDLRQSQFCAGSASYAADRPCPTGCGARATPVVPPESQESTPPLTLTVAAPEPPMAGRMLDEGWRPGAAAEAEEEEQQEHGVGKGGRRGQHGGFPGLLARWHGWNKGPEGDDPLDPWDRGRQSLKLRDGDQWQW</sequence>
<evidence type="ECO:0000313" key="4">
    <source>
        <dbReference type="Proteomes" id="UP000013827"/>
    </source>
</evidence>
<evidence type="ECO:0000256" key="2">
    <source>
        <dbReference type="SAM" id="SignalP"/>
    </source>
</evidence>
<dbReference type="EnsemblProtists" id="EOD41529">
    <property type="protein sequence ID" value="EOD41529"/>
    <property type="gene ID" value="EMIHUDRAFT_193865"/>
</dbReference>
<feature type="chain" id="PRO_5044291990" description="Leucine-rich repeat-containing N-terminal plant-type domain-containing protein" evidence="2">
    <location>
        <begin position="19"/>
        <end position="296"/>
    </location>
</feature>
<feature type="signal peptide" evidence="2">
    <location>
        <begin position="1"/>
        <end position="18"/>
    </location>
</feature>
<feature type="region of interest" description="Disordered" evidence="1">
    <location>
        <begin position="230"/>
        <end position="296"/>
    </location>
</feature>
<dbReference type="HOGENOM" id="CLU_941433_0_0_1"/>
<proteinExistence type="predicted"/>
<evidence type="ECO:0000256" key="1">
    <source>
        <dbReference type="SAM" id="MobiDB-lite"/>
    </source>
</evidence>
<dbReference type="PANTHER" id="PTHR48054:SF30">
    <property type="entry name" value="LEUCINE-RICH REPEAT PROTEIN KINASE FAMILY PROTEIN"/>
    <property type="match status" value="1"/>
</dbReference>